<name>A0A1Y5SCW9_9RHOB</name>
<dbReference type="GO" id="GO:0003700">
    <property type="term" value="F:DNA-binding transcription factor activity"/>
    <property type="evidence" value="ECO:0007669"/>
    <property type="project" value="InterPro"/>
</dbReference>
<dbReference type="PROSITE" id="PS50949">
    <property type="entry name" value="HTH_GNTR"/>
    <property type="match status" value="1"/>
</dbReference>
<gene>
    <name evidence="5" type="primary">mcbR_2</name>
    <name evidence="5" type="ORF">PSA7680_01835</name>
</gene>
<dbReference type="SMART" id="SM00895">
    <property type="entry name" value="FCD"/>
    <property type="match status" value="1"/>
</dbReference>
<protein>
    <submittedName>
        <fullName evidence="5">HTH-type transcriptional regulator McbR</fullName>
    </submittedName>
</protein>
<dbReference type="Gene3D" id="1.20.120.530">
    <property type="entry name" value="GntR ligand-binding domain-like"/>
    <property type="match status" value="1"/>
</dbReference>
<dbReference type="InterPro" id="IPR008920">
    <property type="entry name" value="TF_FadR/GntR_C"/>
</dbReference>
<dbReference type="PANTHER" id="PTHR43537:SF39">
    <property type="entry name" value="HTH-TYPE TRANSCRIPTIONAL REGULATOR MCBR"/>
    <property type="match status" value="1"/>
</dbReference>
<evidence type="ECO:0000259" key="4">
    <source>
        <dbReference type="PROSITE" id="PS50949"/>
    </source>
</evidence>
<dbReference type="InterPro" id="IPR000524">
    <property type="entry name" value="Tscrpt_reg_HTH_GntR"/>
</dbReference>
<proteinExistence type="predicted"/>
<dbReference type="SUPFAM" id="SSF46785">
    <property type="entry name" value="Winged helix' DNA-binding domain"/>
    <property type="match status" value="1"/>
</dbReference>
<dbReference type="PANTHER" id="PTHR43537">
    <property type="entry name" value="TRANSCRIPTIONAL REGULATOR, GNTR FAMILY"/>
    <property type="match status" value="1"/>
</dbReference>
<dbReference type="EMBL" id="FWFQ01000011">
    <property type="protein sequence ID" value="SLN37729.1"/>
    <property type="molecule type" value="Genomic_DNA"/>
</dbReference>
<dbReference type="InterPro" id="IPR036390">
    <property type="entry name" value="WH_DNA-bd_sf"/>
</dbReference>
<reference evidence="5 6" key="1">
    <citation type="submission" date="2017-03" db="EMBL/GenBank/DDBJ databases">
        <authorList>
            <person name="Afonso C.L."/>
            <person name="Miller P.J."/>
            <person name="Scott M.A."/>
            <person name="Spackman E."/>
            <person name="Goraichik I."/>
            <person name="Dimitrov K.M."/>
            <person name="Suarez D.L."/>
            <person name="Swayne D.E."/>
        </authorList>
    </citation>
    <scope>NUCLEOTIDE SEQUENCE [LARGE SCALE GENOMIC DNA]</scope>
    <source>
        <strain evidence="5 6">CECT 7680</strain>
    </source>
</reference>
<evidence type="ECO:0000256" key="2">
    <source>
        <dbReference type="ARBA" id="ARBA00023125"/>
    </source>
</evidence>
<accession>A0A1Y5SCW9</accession>
<dbReference type="InterPro" id="IPR011711">
    <property type="entry name" value="GntR_C"/>
</dbReference>
<keyword evidence="3" id="KW-0804">Transcription</keyword>
<keyword evidence="2" id="KW-0238">DNA-binding</keyword>
<evidence type="ECO:0000256" key="1">
    <source>
        <dbReference type="ARBA" id="ARBA00023015"/>
    </source>
</evidence>
<keyword evidence="6" id="KW-1185">Reference proteome</keyword>
<dbReference type="GO" id="GO:0003677">
    <property type="term" value="F:DNA binding"/>
    <property type="evidence" value="ECO:0007669"/>
    <property type="project" value="UniProtKB-KW"/>
</dbReference>
<organism evidence="5 6">
    <name type="scientific">Pseudoruegeria aquimaris</name>
    <dbReference type="NCBI Taxonomy" id="393663"/>
    <lineage>
        <taxon>Bacteria</taxon>
        <taxon>Pseudomonadati</taxon>
        <taxon>Pseudomonadota</taxon>
        <taxon>Alphaproteobacteria</taxon>
        <taxon>Rhodobacterales</taxon>
        <taxon>Roseobacteraceae</taxon>
        <taxon>Pseudoruegeria</taxon>
    </lineage>
</organism>
<feature type="domain" description="HTH gntR-type" evidence="4">
    <location>
        <begin position="34"/>
        <end position="101"/>
    </location>
</feature>
<dbReference type="Pfam" id="PF07729">
    <property type="entry name" value="FCD"/>
    <property type="match status" value="1"/>
</dbReference>
<evidence type="ECO:0000313" key="5">
    <source>
        <dbReference type="EMBL" id="SLN37729.1"/>
    </source>
</evidence>
<dbReference type="Pfam" id="PF00392">
    <property type="entry name" value="GntR"/>
    <property type="match status" value="1"/>
</dbReference>
<dbReference type="SMART" id="SM00345">
    <property type="entry name" value="HTH_GNTR"/>
    <property type="match status" value="1"/>
</dbReference>
<dbReference type="Proteomes" id="UP000193409">
    <property type="component" value="Unassembled WGS sequence"/>
</dbReference>
<evidence type="ECO:0000256" key="3">
    <source>
        <dbReference type="ARBA" id="ARBA00023163"/>
    </source>
</evidence>
<dbReference type="SUPFAM" id="SSF48008">
    <property type="entry name" value="GntR ligand-binding domain-like"/>
    <property type="match status" value="1"/>
</dbReference>
<sequence>MQAGQRDANMCQETDFGSIRDSMLKEMAETTRKIPAHEIVYRQIREMILFGDLAPAQPVTIQGLAEALSAGMTPIREALRRLTAEGALLPLGNRRISVPELTLEDLEQLAFLRLHVEPELARQAATNIDAEGVSALRAIDDRLNDAIDAGDVGGHLRHNHAFHMHLYGFAQAPILLSAAEALWLRAGPSLRVVCGRHGTANLPDKHDEALLALAEGDPATVCAAIRQDIRQGLEQIRQTLSAEI</sequence>
<evidence type="ECO:0000313" key="6">
    <source>
        <dbReference type="Proteomes" id="UP000193409"/>
    </source>
</evidence>
<dbReference type="InterPro" id="IPR036388">
    <property type="entry name" value="WH-like_DNA-bd_sf"/>
</dbReference>
<dbReference type="Gene3D" id="1.10.10.10">
    <property type="entry name" value="Winged helix-like DNA-binding domain superfamily/Winged helix DNA-binding domain"/>
    <property type="match status" value="1"/>
</dbReference>
<keyword evidence="1" id="KW-0805">Transcription regulation</keyword>
<dbReference type="AlphaFoldDB" id="A0A1Y5SCW9"/>